<feature type="transmembrane region" description="Helical" evidence="6">
    <location>
        <begin position="136"/>
        <end position="160"/>
    </location>
</feature>
<keyword evidence="2" id="KW-1003">Cell membrane</keyword>
<dbReference type="Proteomes" id="UP000076088">
    <property type="component" value="Chromosome"/>
</dbReference>
<dbReference type="Pfam" id="PF00482">
    <property type="entry name" value="T2SSF"/>
    <property type="match status" value="1"/>
</dbReference>
<evidence type="ECO:0000313" key="8">
    <source>
        <dbReference type="EMBL" id="AMU90839.1"/>
    </source>
</evidence>
<dbReference type="PANTHER" id="PTHR35007">
    <property type="entry name" value="INTEGRAL MEMBRANE PROTEIN-RELATED"/>
    <property type="match status" value="1"/>
</dbReference>
<dbReference type="PANTHER" id="PTHR35007:SF2">
    <property type="entry name" value="PILUS ASSEMBLE PROTEIN"/>
    <property type="match status" value="1"/>
</dbReference>
<feature type="transmembrane region" description="Helical" evidence="6">
    <location>
        <begin position="12"/>
        <end position="35"/>
    </location>
</feature>
<evidence type="ECO:0000256" key="6">
    <source>
        <dbReference type="SAM" id="Phobius"/>
    </source>
</evidence>
<keyword evidence="9" id="KW-1185">Reference proteome</keyword>
<evidence type="ECO:0000256" key="3">
    <source>
        <dbReference type="ARBA" id="ARBA00022692"/>
    </source>
</evidence>
<keyword evidence="3 6" id="KW-0812">Transmembrane</keyword>
<gene>
    <name evidence="8" type="ORF">ATM17_17600</name>
</gene>
<dbReference type="KEGG" id="smaz:LH19_17030"/>
<dbReference type="RefSeq" id="WP_054730379.1">
    <property type="nucleotide sequence ID" value="NZ_CP009429.1"/>
</dbReference>
<reference evidence="8 9" key="2">
    <citation type="journal article" date="2016" name="Genome Announc.">
        <title>Complete Genome Sequence of Sphingopyxis macrogoltabida Strain 203N (NBRC 111659), a Polyethylene Glycol Degrader.</title>
        <authorList>
            <person name="Ohtsubo Y."/>
            <person name="Nonoyama S."/>
            <person name="Nagata Y."/>
            <person name="Numata M."/>
            <person name="Tsuchikane K."/>
            <person name="Hosoyama A."/>
            <person name="Yamazoe A."/>
            <person name="Tsuda M."/>
            <person name="Fujita N."/>
            <person name="Kawai F."/>
        </authorList>
    </citation>
    <scope>NUCLEOTIDE SEQUENCE [LARGE SCALE GENOMIC DNA]</scope>
    <source>
        <strain evidence="8 9">203N</strain>
    </source>
</reference>
<evidence type="ECO:0000313" key="9">
    <source>
        <dbReference type="Proteomes" id="UP000076088"/>
    </source>
</evidence>
<feature type="transmembrane region" description="Helical" evidence="6">
    <location>
        <begin position="112"/>
        <end position="130"/>
    </location>
</feature>
<evidence type="ECO:0000259" key="7">
    <source>
        <dbReference type="Pfam" id="PF00482"/>
    </source>
</evidence>
<dbReference type="InterPro" id="IPR018076">
    <property type="entry name" value="T2SS_GspF_dom"/>
</dbReference>
<evidence type="ECO:0000256" key="5">
    <source>
        <dbReference type="ARBA" id="ARBA00023136"/>
    </source>
</evidence>
<accession>A0AAC8Z2U3</accession>
<dbReference type="AlphaFoldDB" id="A0AAC8Z2U3"/>
<dbReference type="GO" id="GO:0005886">
    <property type="term" value="C:plasma membrane"/>
    <property type="evidence" value="ECO:0007669"/>
    <property type="project" value="UniProtKB-SubCell"/>
</dbReference>
<feature type="domain" description="Type II secretion system protein GspF" evidence="7">
    <location>
        <begin position="179"/>
        <end position="307"/>
    </location>
</feature>
<evidence type="ECO:0000256" key="4">
    <source>
        <dbReference type="ARBA" id="ARBA00022989"/>
    </source>
</evidence>
<keyword evidence="5 6" id="KW-0472">Membrane</keyword>
<dbReference type="EMBL" id="CP013344">
    <property type="protein sequence ID" value="AMU90839.1"/>
    <property type="molecule type" value="Genomic_DNA"/>
</dbReference>
<feature type="transmembrane region" description="Helical" evidence="6">
    <location>
        <begin position="286"/>
        <end position="312"/>
    </location>
</feature>
<protein>
    <submittedName>
        <fullName evidence="8">Secretion system protein</fullName>
    </submittedName>
</protein>
<evidence type="ECO:0000256" key="2">
    <source>
        <dbReference type="ARBA" id="ARBA00022475"/>
    </source>
</evidence>
<reference evidence="9" key="1">
    <citation type="submission" date="2015-11" db="EMBL/GenBank/DDBJ databases">
        <title>Complete genome sequence of a polyethylene-glycol degrader Sphingopyxis macrogoltabida 203N (NBRC 111659).</title>
        <authorList>
            <person name="Yoshiyuki O."/>
            <person name="Shouta N."/>
            <person name="Nagata Y."/>
            <person name="Numata M."/>
            <person name="Tsuchikane K."/>
            <person name="Hosoyama A."/>
            <person name="Yamazoe A."/>
            <person name="Tsuda M."/>
            <person name="Fujita N."/>
            <person name="Kawai F."/>
        </authorList>
    </citation>
    <scope>NUCLEOTIDE SEQUENCE [LARGE SCALE GENOMIC DNA]</scope>
    <source>
        <strain evidence="9">203N</strain>
    </source>
</reference>
<sequence>MVEQIALSPFMRWAVLLLLFALVTAATFLAIRTVLSRRLVLDRLEEQSKAAISESVAARLQASTAKASAWARLTERIERGGLSLGDSDPKALQRKMIAAGYRSPQAPKIFTLVRLLLIVLLPTIVVLPQLASDKPISLLSLYLQGAGFAAMGLFLPNLYLTAKADRRRQEIVNGFPDCLDLMLVCVEAGMGLEAALDRVAREMTTSHPLVAETLLQTTLELRAGASREEALRAMADRTRVDEIRAFATLLIQSDKLGSSIAMTLRTYASEMREKRRMRAEEKAHRLPVLLSIPLVVCMLPVMIGVLMLPAAVRVVREVAPALTGGG</sequence>
<keyword evidence="4 6" id="KW-1133">Transmembrane helix</keyword>
<organism evidence="8 9">
    <name type="scientific">Sphingopyxis macrogoltabida</name>
    <name type="common">Sphingomonas macrogoltabidus</name>
    <dbReference type="NCBI Taxonomy" id="33050"/>
    <lineage>
        <taxon>Bacteria</taxon>
        <taxon>Pseudomonadati</taxon>
        <taxon>Pseudomonadota</taxon>
        <taxon>Alphaproteobacteria</taxon>
        <taxon>Sphingomonadales</taxon>
        <taxon>Sphingomonadaceae</taxon>
        <taxon>Sphingopyxis</taxon>
    </lineage>
</organism>
<comment type="subcellular location">
    <subcellularLocation>
        <location evidence="1">Cell membrane</location>
        <topology evidence="1">Multi-pass membrane protein</topology>
    </subcellularLocation>
</comment>
<proteinExistence type="predicted"/>
<name>A0AAC8Z2U3_SPHMC</name>
<evidence type="ECO:0000256" key="1">
    <source>
        <dbReference type="ARBA" id="ARBA00004651"/>
    </source>
</evidence>